<reference evidence="1 2" key="1">
    <citation type="journal article" date="2019" name="Commun. Biol.">
        <title>The bagworm genome reveals a unique fibroin gene that provides high tensile strength.</title>
        <authorList>
            <person name="Kono N."/>
            <person name="Nakamura H."/>
            <person name="Ohtoshi R."/>
            <person name="Tomita M."/>
            <person name="Numata K."/>
            <person name="Arakawa K."/>
        </authorList>
    </citation>
    <scope>NUCLEOTIDE SEQUENCE [LARGE SCALE GENOMIC DNA]</scope>
</reference>
<proteinExistence type="predicted"/>
<dbReference type="EMBL" id="BGZK01000185">
    <property type="protein sequence ID" value="GBP26822.1"/>
    <property type="molecule type" value="Genomic_DNA"/>
</dbReference>
<keyword evidence="2" id="KW-1185">Reference proteome</keyword>
<evidence type="ECO:0000313" key="2">
    <source>
        <dbReference type="Proteomes" id="UP000299102"/>
    </source>
</evidence>
<comment type="caution">
    <text evidence="1">The sequence shown here is derived from an EMBL/GenBank/DDBJ whole genome shotgun (WGS) entry which is preliminary data.</text>
</comment>
<sequence length="114" mass="13094">MALNNSHKDVFRYCPIVIKRRTRVKCVSLPTYRTYENAYKLDKYSELGERESAAQVGTLRSRLPPAAILKRGSDPRGFYKEIEILCLRASEQDNLQRASGTLLCSRRRCLVISI</sequence>
<dbReference type="AlphaFoldDB" id="A0A4C1ULH6"/>
<gene>
    <name evidence="1" type="ORF">EVAR_81187_1</name>
</gene>
<protein>
    <submittedName>
        <fullName evidence="1">Uncharacterized protein</fullName>
    </submittedName>
</protein>
<dbReference type="Proteomes" id="UP000299102">
    <property type="component" value="Unassembled WGS sequence"/>
</dbReference>
<name>A0A4C1ULH6_EUMVA</name>
<accession>A0A4C1ULH6</accession>
<evidence type="ECO:0000313" key="1">
    <source>
        <dbReference type="EMBL" id="GBP26822.1"/>
    </source>
</evidence>
<organism evidence="1 2">
    <name type="scientific">Eumeta variegata</name>
    <name type="common">Bagworm moth</name>
    <name type="synonym">Eumeta japonica</name>
    <dbReference type="NCBI Taxonomy" id="151549"/>
    <lineage>
        <taxon>Eukaryota</taxon>
        <taxon>Metazoa</taxon>
        <taxon>Ecdysozoa</taxon>
        <taxon>Arthropoda</taxon>
        <taxon>Hexapoda</taxon>
        <taxon>Insecta</taxon>
        <taxon>Pterygota</taxon>
        <taxon>Neoptera</taxon>
        <taxon>Endopterygota</taxon>
        <taxon>Lepidoptera</taxon>
        <taxon>Glossata</taxon>
        <taxon>Ditrysia</taxon>
        <taxon>Tineoidea</taxon>
        <taxon>Psychidae</taxon>
        <taxon>Oiketicinae</taxon>
        <taxon>Eumeta</taxon>
    </lineage>
</organism>